<dbReference type="VEuPathDB" id="TriTrypDB:BCY84_14775"/>
<dbReference type="GO" id="GO:0005829">
    <property type="term" value="C:cytosol"/>
    <property type="evidence" value="ECO:0007669"/>
    <property type="project" value="TreeGrafter"/>
</dbReference>
<dbReference type="SUPFAM" id="SSF51556">
    <property type="entry name" value="Metallo-dependent hydrolases"/>
    <property type="match status" value="1"/>
</dbReference>
<dbReference type="VEuPathDB" id="TriTrypDB:C3747_9g90"/>
<dbReference type="InterPro" id="IPR032466">
    <property type="entry name" value="Metal_Hydrolase"/>
</dbReference>
<keyword evidence="1" id="KW-0378">Hydrolase</keyword>
<dbReference type="Gene3D" id="3.20.20.140">
    <property type="entry name" value="Metal-dependent hydrolases"/>
    <property type="match status" value="1"/>
</dbReference>
<dbReference type="PANTHER" id="PTHR10060">
    <property type="entry name" value="TATD FAMILY DEOXYRIBONUCLEASE"/>
    <property type="match status" value="1"/>
</dbReference>
<evidence type="ECO:0000256" key="1">
    <source>
        <dbReference type="ARBA" id="ARBA00022722"/>
    </source>
</evidence>
<dbReference type="PANTHER" id="PTHR10060:SF14">
    <property type="entry name" value="RELATED DEOXYRIBONUCLEASE, PUTATIVE-RELATED"/>
    <property type="match status" value="1"/>
</dbReference>
<dbReference type="VEuPathDB" id="TriTrypDB:TcCLB.506367.100"/>
<dbReference type="AlphaFoldDB" id="A0A2V2VIG7"/>
<dbReference type="VEuPathDB" id="TriTrypDB:Tc_MARK_4143"/>
<comment type="caution">
    <text evidence="2">The sequence shown here is derived from an EMBL/GenBank/DDBJ whole genome shotgun (WGS) entry which is preliminary data.</text>
</comment>
<reference evidence="2 3" key="1">
    <citation type="journal article" date="2018" name="Microb. Genom.">
        <title>Expanding an expanded genome: long-read sequencing of Trypanosoma cruzi.</title>
        <authorList>
            <person name="Berna L."/>
            <person name="Rodriguez M."/>
            <person name="Chiribao M.L."/>
            <person name="Parodi-Talice A."/>
            <person name="Pita S."/>
            <person name="Rijo G."/>
            <person name="Alvarez-Valin F."/>
            <person name="Robello C."/>
        </authorList>
    </citation>
    <scope>NUCLEOTIDE SEQUENCE [LARGE SCALE GENOMIC DNA]</scope>
    <source>
        <strain evidence="2 3">Dm28c</strain>
    </source>
</reference>
<dbReference type="VEuPathDB" id="TriTrypDB:TcBrA4_0057330"/>
<dbReference type="VEuPathDB" id="TriTrypDB:TcCLB.506629.150"/>
<dbReference type="EMBL" id="PRFA01000019">
    <property type="protein sequence ID" value="PWU96207.1"/>
    <property type="molecule type" value="Genomic_DNA"/>
</dbReference>
<dbReference type="GO" id="GO:0008296">
    <property type="term" value="F:3'-5'-DNA exonuclease activity"/>
    <property type="evidence" value="ECO:0007669"/>
    <property type="project" value="TreeGrafter"/>
</dbReference>
<evidence type="ECO:0000313" key="3">
    <source>
        <dbReference type="Proteomes" id="UP000246121"/>
    </source>
</evidence>
<evidence type="ECO:0000313" key="2">
    <source>
        <dbReference type="EMBL" id="PWU96207.1"/>
    </source>
</evidence>
<dbReference type="InterPro" id="IPR050891">
    <property type="entry name" value="TatD-type_Hydrolase"/>
</dbReference>
<organism evidence="2 3">
    <name type="scientific">Trypanosoma cruzi</name>
    <dbReference type="NCBI Taxonomy" id="5693"/>
    <lineage>
        <taxon>Eukaryota</taxon>
        <taxon>Discoba</taxon>
        <taxon>Euglenozoa</taxon>
        <taxon>Kinetoplastea</taxon>
        <taxon>Metakinetoplastina</taxon>
        <taxon>Trypanosomatida</taxon>
        <taxon>Trypanosomatidae</taxon>
        <taxon>Trypanosoma</taxon>
        <taxon>Schizotrypanum</taxon>
    </lineage>
</organism>
<dbReference type="VEuPathDB" id="TriTrypDB:ECC02_007544"/>
<dbReference type="VEuPathDB" id="TriTrypDB:TcYC6_0074120"/>
<accession>A0A2V2VIG7</accession>
<dbReference type="VEuPathDB" id="TriTrypDB:TcG_01708"/>
<protein>
    <submittedName>
        <fullName evidence="2">Uncharacterized protein</fullName>
    </submittedName>
</protein>
<dbReference type="VEuPathDB" id="TriTrypDB:C4B63_19g38"/>
<dbReference type="InterPro" id="IPR001130">
    <property type="entry name" value="TatD-like"/>
</dbReference>
<dbReference type="VEuPathDB" id="TriTrypDB:TCSYLVIO_005480"/>
<keyword evidence="1" id="KW-0540">Nuclease</keyword>
<name>A0A2V2VIG7_TRYCR</name>
<gene>
    <name evidence="2" type="ORF">C4B63_19g38</name>
</gene>
<sequence length="181" mass="20476">MIVTGTNLVQCVKAIRLCRRYPSQLLCTVGIHPAHCAEMVLPMDWARVEEAADDDVSIQVPQPPSSVVDTTANCQYTEDRLKKLVELIEENRDVVVAVGEIGLDYAELSYCPEKSNKNILFDNFVLFVRCACHFSFIHATVARTLCKSLRRNDENGQAIFPSWVWCIVSEDPLKNSNDSWR</sequence>
<dbReference type="Proteomes" id="UP000246121">
    <property type="component" value="Unassembled WGS sequence"/>
</dbReference>
<dbReference type="VEuPathDB" id="TriTrypDB:TcCL_NonESM01374"/>
<proteinExistence type="predicted"/>
<dbReference type="Pfam" id="PF01026">
    <property type="entry name" value="TatD_DNase"/>
    <property type="match status" value="1"/>
</dbReference>